<reference evidence="2 3" key="1">
    <citation type="submission" date="2022-04" db="EMBL/GenBank/DDBJ databases">
        <title>Leucobacter sp. isolated from rhizosphere of garlic.</title>
        <authorList>
            <person name="Won M."/>
            <person name="Lee C.-M."/>
            <person name="Woen H.-Y."/>
            <person name="Kwon S.-W."/>
        </authorList>
    </citation>
    <scope>NUCLEOTIDE SEQUENCE [LARGE SCALE GENOMIC DNA]</scope>
    <source>
        <strain evidence="2 3">H21R-40</strain>
    </source>
</reference>
<gene>
    <name evidence="2" type="ORF">MUN78_10040</name>
</gene>
<evidence type="ECO:0000256" key="1">
    <source>
        <dbReference type="SAM" id="MobiDB-lite"/>
    </source>
</evidence>
<accession>A0ABY4FJ41</accession>
<organism evidence="2 3">
    <name type="scientific">Leucobacter allii</name>
    <dbReference type="NCBI Taxonomy" id="2932247"/>
    <lineage>
        <taxon>Bacteria</taxon>
        <taxon>Bacillati</taxon>
        <taxon>Actinomycetota</taxon>
        <taxon>Actinomycetes</taxon>
        <taxon>Micrococcales</taxon>
        <taxon>Microbacteriaceae</taxon>
        <taxon>Leucobacter</taxon>
    </lineage>
</organism>
<keyword evidence="3" id="KW-1185">Reference proteome</keyword>
<name>A0ABY4FJ41_9MICO</name>
<proteinExistence type="predicted"/>
<evidence type="ECO:0000313" key="2">
    <source>
        <dbReference type="EMBL" id="UOQ56043.1"/>
    </source>
</evidence>
<feature type="compositionally biased region" description="Basic and acidic residues" evidence="1">
    <location>
        <begin position="124"/>
        <end position="134"/>
    </location>
</feature>
<evidence type="ECO:0000313" key="3">
    <source>
        <dbReference type="Proteomes" id="UP000831786"/>
    </source>
</evidence>
<dbReference type="EMBL" id="CP095045">
    <property type="protein sequence ID" value="UOQ56043.1"/>
    <property type="molecule type" value="Genomic_DNA"/>
</dbReference>
<sequence>MSPRATAGEPTDFSSAVAETIDRQIGLSGIPVAHVIKEAGLSRNYYYKRIRGEGMFNTNDIDTIARALGMDPFDLIRMALAEMSRKKQGADIHDLDSRRASVAGVYEDGESRRQSDYARAAKARSKDRGEEYYD</sequence>
<evidence type="ECO:0008006" key="4">
    <source>
        <dbReference type="Google" id="ProtNLM"/>
    </source>
</evidence>
<protein>
    <recommendedName>
        <fullName evidence="4">HTH cro/C1-type domain-containing protein</fullName>
    </recommendedName>
</protein>
<dbReference type="Proteomes" id="UP000831786">
    <property type="component" value="Chromosome"/>
</dbReference>
<dbReference type="RefSeq" id="WP_244726194.1">
    <property type="nucleotide sequence ID" value="NZ_CP095045.1"/>
</dbReference>
<feature type="region of interest" description="Disordered" evidence="1">
    <location>
        <begin position="103"/>
        <end position="134"/>
    </location>
</feature>
<dbReference type="SUPFAM" id="SSF47413">
    <property type="entry name" value="lambda repressor-like DNA-binding domains"/>
    <property type="match status" value="1"/>
</dbReference>
<dbReference type="InterPro" id="IPR010982">
    <property type="entry name" value="Lambda_DNA-bd_dom_sf"/>
</dbReference>